<feature type="transmembrane region" description="Helical" evidence="1">
    <location>
        <begin position="12"/>
        <end position="32"/>
    </location>
</feature>
<name>A0A371B8I7_9BRAD</name>
<dbReference type="RefSeq" id="WP_115515906.1">
    <property type="nucleotide sequence ID" value="NZ_QRGO01000001.1"/>
</dbReference>
<feature type="transmembrane region" description="Helical" evidence="1">
    <location>
        <begin position="96"/>
        <end position="113"/>
    </location>
</feature>
<comment type="caution">
    <text evidence="2">The sequence shown here is derived from an EMBL/GenBank/DDBJ whole genome shotgun (WGS) entry which is preliminary data.</text>
</comment>
<feature type="transmembrane region" description="Helical" evidence="1">
    <location>
        <begin position="159"/>
        <end position="177"/>
    </location>
</feature>
<dbReference type="EMBL" id="QRGO01000001">
    <property type="protein sequence ID" value="RDV03880.1"/>
    <property type="molecule type" value="Genomic_DNA"/>
</dbReference>
<keyword evidence="1" id="KW-0472">Membrane</keyword>
<evidence type="ECO:0000313" key="3">
    <source>
        <dbReference type="Proteomes" id="UP000263993"/>
    </source>
</evidence>
<organism evidence="2 3">
    <name type="scientific">Undibacter mobilis</name>
    <dbReference type="NCBI Taxonomy" id="2292256"/>
    <lineage>
        <taxon>Bacteria</taxon>
        <taxon>Pseudomonadati</taxon>
        <taxon>Pseudomonadota</taxon>
        <taxon>Alphaproteobacteria</taxon>
        <taxon>Hyphomicrobiales</taxon>
        <taxon>Nitrobacteraceae</taxon>
        <taxon>Undibacter</taxon>
    </lineage>
</organism>
<dbReference type="Proteomes" id="UP000263993">
    <property type="component" value="Unassembled WGS sequence"/>
</dbReference>
<accession>A0A371B8I7</accession>
<keyword evidence="3" id="KW-1185">Reference proteome</keyword>
<feature type="transmembrane region" description="Helical" evidence="1">
    <location>
        <begin position="215"/>
        <end position="236"/>
    </location>
</feature>
<feature type="transmembrane region" description="Helical" evidence="1">
    <location>
        <begin position="65"/>
        <end position="89"/>
    </location>
</feature>
<gene>
    <name evidence="2" type="ORF">DXH78_04330</name>
</gene>
<evidence type="ECO:0000313" key="2">
    <source>
        <dbReference type="EMBL" id="RDV03880.1"/>
    </source>
</evidence>
<dbReference type="OrthoDB" id="7275411at2"/>
<feature type="transmembrane region" description="Helical" evidence="1">
    <location>
        <begin position="119"/>
        <end position="138"/>
    </location>
</feature>
<evidence type="ECO:0000256" key="1">
    <source>
        <dbReference type="SAM" id="Phobius"/>
    </source>
</evidence>
<feature type="transmembrane region" description="Helical" evidence="1">
    <location>
        <begin position="39"/>
        <end position="59"/>
    </location>
</feature>
<keyword evidence="1" id="KW-1133">Transmembrane helix</keyword>
<dbReference type="AlphaFoldDB" id="A0A371B8I7"/>
<feature type="transmembrane region" description="Helical" evidence="1">
    <location>
        <begin position="183"/>
        <end position="203"/>
    </location>
</feature>
<reference evidence="3" key="1">
    <citation type="submission" date="2018-08" db="EMBL/GenBank/DDBJ databases">
        <authorList>
            <person name="Kim S.-J."/>
            <person name="Jung G.-Y."/>
        </authorList>
    </citation>
    <scope>NUCLEOTIDE SEQUENCE [LARGE SCALE GENOMIC DNA]</scope>
    <source>
        <strain evidence="3">GY_H</strain>
    </source>
</reference>
<protein>
    <submittedName>
        <fullName evidence="2">Uncharacterized protein</fullName>
    </submittedName>
</protein>
<proteinExistence type="predicted"/>
<keyword evidence="1" id="KW-0812">Transmembrane</keyword>
<sequence length="267" mass="27994">MSAVLVSPLFWLGLALKIVMTASIVVVASVIVERSGPFIGALIAALPTAGGAAMILLAIEHDAHFIAQSTIGSMVANAVCPIFALTFAVLAPRYRLLPSLGGALAVWLAGVFLSRLVPWTVSTALLANAIVYPVAIYIGLRLVGEVKARARVAVSGRDLAWRAGVATLAVVLVTALSSSIGSYFSGVFAFFPVAMSSFFIILYTRAGGAAAASVAAHLQAPLIGLTFSLLAVHLLAEVIGVWWAYLIGLAIGIAWNGLLWLWKNRKR</sequence>
<feature type="transmembrane region" description="Helical" evidence="1">
    <location>
        <begin position="242"/>
        <end position="262"/>
    </location>
</feature>